<reference evidence="1" key="1">
    <citation type="journal article" date="2015" name="Nature">
        <title>Complex archaea that bridge the gap between prokaryotes and eukaryotes.</title>
        <authorList>
            <person name="Spang A."/>
            <person name="Saw J.H."/>
            <person name="Jorgensen S.L."/>
            <person name="Zaremba-Niedzwiedzka K."/>
            <person name="Martijn J."/>
            <person name="Lind A.E."/>
            <person name="van Eijk R."/>
            <person name="Schleper C."/>
            <person name="Guy L."/>
            <person name="Ettema T.J."/>
        </authorList>
    </citation>
    <scope>NUCLEOTIDE SEQUENCE</scope>
</reference>
<sequence length="67" mass="7371">MSTKSVTQSREIKNGGDSKLVVNAQLLAALEALDTEYTRLCVATMDYASNRPEIVQQARDAIEEAKK</sequence>
<proteinExistence type="predicted"/>
<dbReference type="AlphaFoldDB" id="A0A0F9I053"/>
<name>A0A0F9I053_9ZZZZ</name>
<accession>A0A0F9I053</accession>
<protein>
    <submittedName>
        <fullName evidence="1">Uncharacterized protein</fullName>
    </submittedName>
</protein>
<evidence type="ECO:0000313" key="1">
    <source>
        <dbReference type="EMBL" id="KKM20842.1"/>
    </source>
</evidence>
<gene>
    <name evidence="1" type="ORF">LCGC14_1641360</name>
</gene>
<organism evidence="1">
    <name type="scientific">marine sediment metagenome</name>
    <dbReference type="NCBI Taxonomy" id="412755"/>
    <lineage>
        <taxon>unclassified sequences</taxon>
        <taxon>metagenomes</taxon>
        <taxon>ecological metagenomes</taxon>
    </lineage>
</organism>
<dbReference type="EMBL" id="LAZR01013684">
    <property type="protein sequence ID" value="KKM20842.1"/>
    <property type="molecule type" value="Genomic_DNA"/>
</dbReference>
<comment type="caution">
    <text evidence="1">The sequence shown here is derived from an EMBL/GenBank/DDBJ whole genome shotgun (WGS) entry which is preliminary data.</text>
</comment>